<dbReference type="AlphaFoldDB" id="A0A976QSI8"/>
<dbReference type="Gene3D" id="2.40.128.680">
    <property type="match status" value="1"/>
</dbReference>
<evidence type="ECO:0000313" key="1">
    <source>
        <dbReference type="EMBL" id="UKJ90520.2"/>
    </source>
</evidence>
<dbReference type="InterPro" id="IPR013924">
    <property type="entry name" value="RNase_H2_suC"/>
</dbReference>
<dbReference type="EMBL" id="CP056068">
    <property type="protein sequence ID" value="UKJ90520.2"/>
    <property type="molecule type" value="Genomic_DNA"/>
</dbReference>
<evidence type="ECO:0000313" key="2">
    <source>
        <dbReference type="Proteomes" id="UP000244803"/>
    </source>
</evidence>
<dbReference type="PANTHER" id="PTHR47204">
    <property type="entry name" value="OS02G0168900 PROTEIN"/>
    <property type="match status" value="1"/>
</dbReference>
<organism evidence="1 2">
    <name type="scientific">Theileria orientalis</name>
    <dbReference type="NCBI Taxonomy" id="68886"/>
    <lineage>
        <taxon>Eukaryota</taxon>
        <taxon>Sar</taxon>
        <taxon>Alveolata</taxon>
        <taxon>Apicomplexa</taxon>
        <taxon>Aconoidasida</taxon>
        <taxon>Piroplasmida</taxon>
        <taxon>Theileriidae</taxon>
        <taxon>Theileria</taxon>
    </lineage>
</organism>
<protein>
    <submittedName>
        <fullName evidence="1">Uncharacterized protein</fullName>
    </submittedName>
</protein>
<sequence>MDDVEVHILPCLINYNGRTDFKKRFKNKIKKVPDDVSDESTIPGGYELKELCGYSANNVDFSVKVTENYIKDVYYPLKGTDKLLREKYYLFFRGRQLRGSELALDELGYKMMIVAVDKPVKASDLTKHDCVESKTLRMTSKVSTLTLWELEEDVSPVSVNVAAYRYLSLSKAVSVPWLMNTLAERLRGGGGLH</sequence>
<dbReference type="Pfam" id="PF08615">
    <property type="entry name" value="RNase_H2_suC"/>
    <property type="match status" value="1"/>
</dbReference>
<reference evidence="1" key="1">
    <citation type="submission" date="2022-07" db="EMBL/GenBank/DDBJ databases">
        <title>Evaluation of T. orientalis genome assembly methods using nanopore sequencing and analysis of variation between genomes.</title>
        <authorList>
            <person name="Yam J."/>
            <person name="Micallef M.L."/>
            <person name="Liu M."/>
            <person name="Djordjevic S.P."/>
            <person name="Bogema D.R."/>
            <person name="Jenkins C."/>
        </authorList>
    </citation>
    <scope>NUCLEOTIDE SEQUENCE</scope>
    <source>
        <strain evidence="1">Fish Creek</strain>
    </source>
</reference>
<dbReference type="CDD" id="cd09271">
    <property type="entry name" value="RNase_H2-C"/>
    <property type="match status" value="1"/>
</dbReference>
<gene>
    <name evidence="1" type="ORF">MACJ_001454</name>
</gene>
<dbReference type="Proteomes" id="UP000244803">
    <property type="component" value="Chromosome 2"/>
</dbReference>
<dbReference type="GO" id="GO:0006401">
    <property type="term" value="P:RNA catabolic process"/>
    <property type="evidence" value="ECO:0007669"/>
    <property type="project" value="InterPro"/>
</dbReference>
<proteinExistence type="predicted"/>
<accession>A0A976QSI8</accession>
<dbReference type="PANTHER" id="PTHR47204:SF1">
    <property type="entry name" value="RIBONUCLEASE H2 SUBUNIT C"/>
    <property type="match status" value="1"/>
</dbReference>
<dbReference type="GO" id="GO:0032299">
    <property type="term" value="C:ribonuclease H2 complex"/>
    <property type="evidence" value="ECO:0007669"/>
    <property type="project" value="InterPro"/>
</dbReference>
<dbReference type="OrthoDB" id="365470at2759"/>
<name>A0A976QSI8_THEOR</name>